<keyword evidence="11" id="KW-1185">Reference proteome</keyword>
<keyword evidence="4" id="KW-0812">Transmembrane</keyword>
<dbReference type="GO" id="GO:0016020">
    <property type="term" value="C:membrane"/>
    <property type="evidence" value="ECO:0007669"/>
    <property type="project" value="UniProtKB-SubCell"/>
</dbReference>
<evidence type="ECO:0000256" key="2">
    <source>
        <dbReference type="ARBA" id="ARBA00022448"/>
    </source>
</evidence>
<comment type="caution">
    <text evidence="10">The sequence shown here is derived from an EMBL/GenBank/DDBJ whole genome shotgun (WGS) entry which is preliminary data.</text>
</comment>
<proteinExistence type="predicted"/>
<feature type="region of interest" description="Disordered" evidence="9">
    <location>
        <begin position="121"/>
        <end position="150"/>
    </location>
</feature>
<dbReference type="RefSeq" id="WP_067912820.1">
    <property type="nucleotide sequence ID" value="NZ_KQ954246.1"/>
</dbReference>
<dbReference type="Pfam" id="PF02416">
    <property type="entry name" value="TatA_B_E"/>
    <property type="match status" value="1"/>
</dbReference>
<evidence type="ECO:0000256" key="6">
    <source>
        <dbReference type="ARBA" id="ARBA00022989"/>
    </source>
</evidence>
<dbReference type="PRINTS" id="PR01506">
    <property type="entry name" value="TATBPROTEIN"/>
</dbReference>
<dbReference type="GO" id="GO:0008320">
    <property type="term" value="F:protein transmembrane transporter activity"/>
    <property type="evidence" value="ECO:0007669"/>
    <property type="project" value="InterPro"/>
</dbReference>
<evidence type="ECO:0000256" key="8">
    <source>
        <dbReference type="ARBA" id="ARBA00023136"/>
    </source>
</evidence>
<dbReference type="Proteomes" id="UP000058012">
    <property type="component" value="Unassembled WGS sequence"/>
</dbReference>
<accession>A0A117UST8</accession>
<keyword evidence="6" id="KW-1133">Transmembrane helix</keyword>
<organism evidence="10 11">
    <name type="scientific">Novosphingobium fuchskuhlense</name>
    <dbReference type="NCBI Taxonomy" id="1117702"/>
    <lineage>
        <taxon>Bacteria</taxon>
        <taxon>Pseudomonadati</taxon>
        <taxon>Pseudomonadota</taxon>
        <taxon>Alphaproteobacteria</taxon>
        <taxon>Sphingomonadales</taxon>
        <taxon>Sphingomonadaceae</taxon>
        <taxon>Novosphingobium</taxon>
    </lineage>
</organism>
<dbReference type="Gene3D" id="1.20.5.3310">
    <property type="match status" value="1"/>
</dbReference>
<dbReference type="InterPro" id="IPR003369">
    <property type="entry name" value="TatA/B/E"/>
</dbReference>
<protein>
    <submittedName>
        <fullName evidence="10">Preprotein translocase subunit TatB</fullName>
    </submittedName>
</protein>
<evidence type="ECO:0000256" key="3">
    <source>
        <dbReference type="ARBA" id="ARBA00022475"/>
    </source>
</evidence>
<sequence length="150" mass="15823">MFGIAPDEMLLVVIVAIIVIGPKDLPLALRTAGRWIGKIRRVSGHFRTGIETMIREAEMEEMERKWKEQNAAIMAAHPAPDPAAGQTAEAATDQNDPPPLMTPLPAPVAAAIDPEVAAVAPTEPAAEPLGELLPIAERPARPRSSGSGSA</sequence>
<dbReference type="GO" id="GO:0043953">
    <property type="term" value="P:protein transport by the Tat complex"/>
    <property type="evidence" value="ECO:0007669"/>
    <property type="project" value="InterPro"/>
</dbReference>
<evidence type="ECO:0000313" key="10">
    <source>
        <dbReference type="EMBL" id="KUR70197.1"/>
    </source>
</evidence>
<keyword evidence="5" id="KW-0653">Protein transport</keyword>
<evidence type="ECO:0000256" key="9">
    <source>
        <dbReference type="SAM" id="MobiDB-lite"/>
    </source>
</evidence>
<dbReference type="AlphaFoldDB" id="A0A117UST8"/>
<dbReference type="InterPro" id="IPR018448">
    <property type="entry name" value="TatB"/>
</dbReference>
<name>A0A117UST8_9SPHN</name>
<keyword evidence="3" id="KW-1003">Cell membrane</keyword>
<reference evidence="10 11" key="1">
    <citation type="submission" date="2015-10" db="EMBL/GenBank/DDBJ databases">
        <title>Draft genome sequence of Novosphingobium fuchskuhlense DSM 25065 isolated from a surface water sample of the southwest basin of Lake Grosse Fuchskuhle.</title>
        <authorList>
            <person name="Ruckert C."/>
            <person name="Winkler A."/>
            <person name="Glaeser J."/>
            <person name="Grossart H.-P."/>
            <person name="Kalinowski J."/>
            <person name="Glaeser S."/>
        </authorList>
    </citation>
    <scope>NUCLEOTIDE SEQUENCE [LARGE SCALE GENOMIC DNA]</scope>
    <source>
        <strain evidence="10 11">FNE08-7</strain>
    </source>
</reference>
<feature type="compositionally biased region" description="Pro residues" evidence="9">
    <location>
        <begin position="96"/>
        <end position="106"/>
    </location>
</feature>
<dbReference type="EMBL" id="LLZS01000009">
    <property type="protein sequence ID" value="KUR70197.1"/>
    <property type="molecule type" value="Genomic_DNA"/>
</dbReference>
<dbReference type="PANTHER" id="PTHR33162:SF1">
    <property type="entry name" value="SEC-INDEPENDENT PROTEIN TRANSLOCASE PROTEIN TATA, CHLOROPLASTIC"/>
    <property type="match status" value="1"/>
</dbReference>
<gene>
    <name evidence="10" type="ORF">AQZ52_15165</name>
</gene>
<comment type="subcellular location">
    <subcellularLocation>
        <location evidence="1">Membrane</location>
        <topology evidence="1">Single-pass membrane protein</topology>
    </subcellularLocation>
</comment>
<evidence type="ECO:0000313" key="11">
    <source>
        <dbReference type="Proteomes" id="UP000058012"/>
    </source>
</evidence>
<keyword evidence="8" id="KW-0472">Membrane</keyword>
<evidence type="ECO:0000256" key="5">
    <source>
        <dbReference type="ARBA" id="ARBA00022927"/>
    </source>
</evidence>
<feature type="region of interest" description="Disordered" evidence="9">
    <location>
        <begin position="78"/>
        <end position="106"/>
    </location>
</feature>
<dbReference type="NCBIfam" id="TIGR01410">
    <property type="entry name" value="tatB"/>
    <property type="match status" value="1"/>
</dbReference>
<keyword evidence="2" id="KW-0813">Transport</keyword>
<evidence type="ECO:0000256" key="1">
    <source>
        <dbReference type="ARBA" id="ARBA00004167"/>
    </source>
</evidence>
<evidence type="ECO:0000256" key="7">
    <source>
        <dbReference type="ARBA" id="ARBA00023010"/>
    </source>
</evidence>
<dbReference type="STRING" id="1117702.AQZ52_15165"/>
<dbReference type="PANTHER" id="PTHR33162">
    <property type="entry name" value="SEC-INDEPENDENT PROTEIN TRANSLOCASE PROTEIN TATA, CHLOROPLASTIC"/>
    <property type="match status" value="1"/>
</dbReference>
<keyword evidence="7" id="KW-0811">Translocation</keyword>
<evidence type="ECO:0000256" key="4">
    <source>
        <dbReference type="ARBA" id="ARBA00022692"/>
    </source>
</evidence>